<dbReference type="OrthoDB" id="9803889at2"/>
<dbReference type="InterPro" id="IPR003395">
    <property type="entry name" value="RecF/RecN/SMC_N"/>
</dbReference>
<dbReference type="HAMAP" id="MF_00365">
    <property type="entry name" value="RecF"/>
    <property type="match status" value="1"/>
</dbReference>
<dbReference type="PROSITE" id="PS00617">
    <property type="entry name" value="RECF_1"/>
    <property type="match status" value="1"/>
</dbReference>
<dbReference type="InterPro" id="IPR001238">
    <property type="entry name" value="DNA-binding_RecF"/>
</dbReference>
<evidence type="ECO:0000256" key="3">
    <source>
        <dbReference type="ARBA" id="ARBA00020170"/>
    </source>
</evidence>
<evidence type="ECO:0000256" key="2">
    <source>
        <dbReference type="ARBA" id="ARBA00008016"/>
    </source>
</evidence>
<evidence type="ECO:0000256" key="1">
    <source>
        <dbReference type="ARBA" id="ARBA00004496"/>
    </source>
</evidence>
<comment type="similarity">
    <text evidence="2 9">Belongs to the RecF family.</text>
</comment>
<evidence type="ECO:0000256" key="7">
    <source>
        <dbReference type="ARBA" id="ARBA00022840"/>
    </source>
</evidence>
<feature type="binding site" evidence="9">
    <location>
        <begin position="30"/>
        <end position="37"/>
    </location>
    <ligand>
        <name>ATP</name>
        <dbReference type="ChEBI" id="CHEBI:30616"/>
    </ligand>
</feature>
<sequence>MQLTRLDIAHLRILEQVRFCPAPGLNLVTGGNGAGKTSLIEAVHLLGYGRSFRGRVRDGLIRSGQPHLELYAEWQDVCARARRAGLRHTGGGWEARIDGAPAPSLTELCAEIAVVTFEPGSHELIGGGAENRRRFLDWALFHVEPEFLPVWRRYARALKQRNALLKRQPAPSALDPWDRELAEAGEALTRMRDGYLRRLEPVLVATAAEFLPELGAAGLRFLPGWRREEQRLADALLLARERDLASGHTAVGPHRADWQVDYLALPGREALSRGQEKLTALACVLAQARAFADDRGEWPLVCLDDLASELDRPHQEQALTAILASGAQVLLTATDAGTLPPALQPERRFHVERGVLREV</sequence>
<dbReference type="Gene3D" id="1.20.1050.90">
    <property type="entry name" value="RecF/RecN/SMC, N-terminal domain"/>
    <property type="match status" value="1"/>
</dbReference>
<keyword evidence="8 9" id="KW-0238">DNA-binding</keyword>
<keyword evidence="12" id="KW-1185">Reference proteome</keyword>
<dbReference type="SUPFAM" id="SSF52540">
    <property type="entry name" value="P-loop containing nucleoside triphosphate hydrolases"/>
    <property type="match status" value="1"/>
</dbReference>
<proteinExistence type="inferred from homology"/>
<dbReference type="Pfam" id="PF02463">
    <property type="entry name" value="SMC_N"/>
    <property type="match status" value="1"/>
</dbReference>
<dbReference type="InterPro" id="IPR042174">
    <property type="entry name" value="RecF_2"/>
</dbReference>
<dbReference type="InterPro" id="IPR027417">
    <property type="entry name" value="P-loop_NTPase"/>
</dbReference>
<accession>A0A091BIW6</accession>
<comment type="subcellular location">
    <subcellularLocation>
        <location evidence="1 9">Cytoplasm</location>
    </subcellularLocation>
</comment>
<dbReference type="GO" id="GO:0006260">
    <property type="term" value="P:DNA replication"/>
    <property type="evidence" value="ECO:0007669"/>
    <property type="project" value="UniProtKB-UniRule"/>
</dbReference>
<feature type="domain" description="RecF/RecN/SMC N-terminal" evidence="10">
    <location>
        <begin position="3"/>
        <end position="346"/>
    </location>
</feature>
<keyword evidence="5 9" id="KW-0235">DNA replication</keyword>
<dbReference type="GO" id="GO:0003697">
    <property type="term" value="F:single-stranded DNA binding"/>
    <property type="evidence" value="ECO:0007669"/>
    <property type="project" value="UniProtKB-UniRule"/>
</dbReference>
<dbReference type="eggNOG" id="COG1195">
    <property type="taxonomic scope" value="Bacteria"/>
</dbReference>
<reference evidence="11 12" key="1">
    <citation type="submission" date="2013-09" db="EMBL/GenBank/DDBJ databases">
        <title>Genome sequencing of Arenimonas composti.</title>
        <authorList>
            <person name="Chen F."/>
            <person name="Wang G."/>
        </authorList>
    </citation>
    <scope>NUCLEOTIDE SEQUENCE [LARGE SCALE GENOMIC DNA]</scope>
    <source>
        <strain evidence="11 12">TR7-09</strain>
    </source>
</reference>
<dbReference type="GO" id="GO:0009432">
    <property type="term" value="P:SOS response"/>
    <property type="evidence" value="ECO:0007669"/>
    <property type="project" value="UniProtKB-UniRule"/>
</dbReference>
<keyword evidence="7 9" id="KW-0067">ATP-binding</keyword>
<dbReference type="AlphaFoldDB" id="A0A091BIW6"/>
<evidence type="ECO:0000256" key="5">
    <source>
        <dbReference type="ARBA" id="ARBA00022705"/>
    </source>
</evidence>
<name>A0A091BIW6_9GAMM</name>
<dbReference type="GO" id="GO:0005524">
    <property type="term" value="F:ATP binding"/>
    <property type="evidence" value="ECO:0007669"/>
    <property type="project" value="UniProtKB-UniRule"/>
</dbReference>
<dbReference type="PANTHER" id="PTHR32182">
    <property type="entry name" value="DNA REPLICATION AND REPAIR PROTEIN RECF"/>
    <property type="match status" value="1"/>
</dbReference>
<organism evidence="11 12">
    <name type="scientific">Arenimonas composti TR7-09 = DSM 18010</name>
    <dbReference type="NCBI Taxonomy" id="1121013"/>
    <lineage>
        <taxon>Bacteria</taxon>
        <taxon>Pseudomonadati</taxon>
        <taxon>Pseudomonadota</taxon>
        <taxon>Gammaproteobacteria</taxon>
        <taxon>Lysobacterales</taxon>
        <taxon>Lysobacteraceae</taxon>
        <taxon>Arenimonas</taxon>
    </lineage>
</organism>
<keyword evidence="6 9" id="KW-0547">Nucleotide-binding</keyword>
<evidence type="ECO:0000256" key="4">
    <source>
        <dbReference type="ARBA" id="ARBA00022490"/>
    </source>
</evidence>
<comment type="function">
    <text evidence="9">The RecF protein is involved in DNA metabolism; it is required for DNA replication and normal SOS inducibility. RecF binds preferentially to single-stranded, linear DNA. It also seems to bind ATP.</text>
</comment>
<evidence type="ECO:0000259" key="10">
    <source>
        <dbReference type="Pfam" id="PF02463"/>
    </source>
</evidence>
<keyword evidence="9" id="KW-0227">DNA damage</keyword>
<dbReference type="GO" id="GO:0006302">
    <property type="term" value="P:double-strand break repair"/>
    <property type="evidence" value="ECO:0007669"/>
    <property type="project" value="TreeGrafter"/>
</dbReference>
<dbReference type="EMBL" id="AWXU01000017">
    <property type="protein sequence ID" value="KFN50734.1"/>
    <property type="molecule type" value="Genomic_DNA"/>
</dbReference>
<keyword evidence="4 9" id="KW-0963">Cytoplasm</keyword>
<dbReference type="Gene3D" id="3.40.50.300">
    <property type="entry name" value="P-loop containing nucleotide triphosphate hydrolases"/>
    <property type="match status" value="1"/>
</dbReference>
<evidence type="ECO:0000313" key="12">
    <source>
        <dbReference type="Proteomes" id="UP000029391"/>
    </source>
</evidence>
<evidence type="ECO:0000313" key="11">
    <source>
        <dbReference type="EMBL" id="KFN50734.1"/>
    </source>
</evidence>
<evidence type="ECO:0000256" key="6">
    <source>
        <dbReference type="ARBA" id="ARBA00022741"/>
    </source>
</evidence>
<gene>
    <name evidence="9" type="primary">recF</name>
    <name evidence="11" type="ORF">P873_06105</name>
</gene>
<dbReference type="GO" id="GO:0005737">
    <property type="term" value="C:cytoplasm"/>
    <property type="evidence" value="ECO:0007669"/>
    <property type="project" value="UniProtKB-SubCell"/>
</dbReference>
<comment type="caution">
    <text evidence="11">The sequence shown here is derived from an EMBL/GenBank/DDBJ whole genome shotgun (WGS) entry which is preliminary data.</text>
</comment>
<dbReference type="Proteomes" id="UP000029391">
    <property type="component" value="Unassembled WGS sequence"/>
</dbReference>
<dbReference type="RefSeq" id="WP_026817106.1">
    <property type="nucleotide sequence ID" value="NZ_AUFF01000006.1"/>
</dbReference>
<dbReference type="STRING" id="1121013.GCA_000426365_02114"/>
<dbReference type="PANTHER" id="PTHR32182:SF0">
    <property type="entry name" value="DNA REPLICATION AND REPAIR PROTEIN RECF"/>
    <property type="match status" value="1"/>
</dbReference>
<evidence type="ECO:0000256" key="8">
    <source>
        <dbReference type="ARBA" id="ARBA00023125"/>
    </source>
</evidence>
<keyword evidence="9" id="KW-0234">DNA repair</keyword>
<dbReference type="GO" id="GO:0000731">
    <property type="term" value="P:DNA synthesis involved in DNA repair"/>
    <property type="evidence" value="ECO:0007669"/>
    <property type="project" value="TreeGrafter"/>
</dbReference>
<protein>
    <recommendedName>
        <fullName evidence="3 9">DNA replication and repair protein RecF</fullName>
    </recommendedName>
</protein>
<keyword evidence="9" id="KW-0742">SOS response</keyword>
<dbReference type="NCBIfam" id="TIGR00611">
    <property type="entry name" value="recf"/>
    <property type="match status" value="1"/>
</dbReference>
<dbReference type="InterPro" id="IPR018078">
    <property type="entry name" value="DNA-binding_RecF_CS"/>
</dbReference>
<evidence type="ECO:0000256" key="9">
    <source>
        <dbReference type="HAMAP-Rule" id="MF_00365"/>
    </source>
</evidence>